<evidence type="ECO:0000313" key="1">
    <source>
        <dbReference type="EMBL" id="ESK86337.1"/>
    </source>
</evidence>
<comment type="caution">
    <text evidence="1">The sequence shown here is derived from an EMBL/GenBank/DDBJ whole genome shotgun (WGS) entry which is preliminary data.</text>
</comment>
<dbReference type="HOGENOM" id="CLU_1731951_0_0_1"/>
<proteinExistence type="predicted"/>
<name>V2WXP3_MONRO</name>
<evidence type="ECO:0000313" key="2">
    <source>
        <dbReference type="Proteomes" id="UP000017559"/>
    </source>
</evidence>
<dbReference type="Proteomes" id="UP000017559">
    <property type="component" value="Unassembled WGS sequence"/>
</dbReference>
<protein>
    <submittedName>
        <fullName evidence="1">Uncharacterized protein</fullName>
    </submittedName>
</protein>
<dbReference type="AlphaFoldDB" id="V2WXP3"/>
<gene>
    <name evidence="1" type="ORF">Moror_5044</name>
</gene>
<keyword evidence="2" id="KW-1185">Reference proteome</keyword>
<organism evidence="1 2">
    <name type="scientific">Moniliophthora roreri (strain MCA 2997)</name>
    <name type="common">Cocoa frosty pod rot fungus</name>
    <name type="synonym">Crinipellis roreri</name>
    <dbReference type="NCBI Taxonomy" id="1381753"/>
    <lineage>
        <taxon>Eukaryota</taxon>
        <taxon>Fungi</taxon>
        <taxon>Dikarya</taxon>
        <taxon>Basidiomycota</taxon>
        <taxon>Agaricomycotina</taxon>
        <taxon>Agaricomycetes</taxon>
        <taxon>Agaricomycetidae</taxon>
        <taxon>Agaricales</taxon>
        <taxon>Marasmiineae</taxon>
        <taxon>Marasmiaceae</taxon>
        <taxon>Moniliophthora</taxon>
    </lineage>
</organism>
<sequence length="151" mass="17259">MKLPCCPKRKLYHVTPFFPTTIIPHLRPVPHPPKYIPRGICLESRFKLVGEQLLTWSLVRYGEHMPVVSCILTRKSTASITSREGGNDKANDNDLTSGPDYKLMYIRPVIPAQIYPTKYPMVSPIPSHYQRDTVRPTGPDLDIWMTKEVIS</sequence>
<accession>V2WXP3</accession>
<dbReference type="KEGG" id="mrr:Moror_5044"/>
<reference evidence="1 2" key="1">
    <citation type="journal article" date="2014" name="BMC Genomics">
        <title>Genome and secretome analysis of the hemibiotrophic fungal pathogen, Moniliophthora roreri, which causes frosty pod rot disease of cacao: mechanisms of the biotrophic and necrotrophic phases.</title>
        <authorList>
            <person name="Meinhardt L.W."/>
            <person name="Costa G.G.L."/>
            <person name="Thomazella D.P.T."/>
            <person name="Teixeira P.J.P.L."/>
            <person name="Carazzolle M.F."/>
            <person name="Schuster S.C."/>
            <person name="Carlson J.E."/>
            <person name="Guiltinan M.J."/>
            <person name="Mieczkowski P."/>
            <person name="Farmer A."/>
            <person name="Ramaraj T."/>
            <person name="Crozier J."/>
            <person name="Davis R.E."/>
            <person name="Shao J."/>
            <person name="Melnick R.L."/>
            <person name="Pereira G.A.G."/>
            <person name="Bailey B.A."/>
        </authorList>
    </citation>
    <scope>NUCLEOTIDE SEQUENCE [LARGE SCALE GENOMIC DNA]</scope>
    <source>
        <strain evidence="1 2">MCA 2997</strain>
    </source>
</reference>
<dbReference type="EMBL" id="AWSO01000945">
    <property type="protein sequence ID" value="ESK86337.1"/>
    <property type="molecule type" value="Genomic_DNA"/>
</dbReference>